<feature type="region of interest" description="Disordered" evidence="1">
    <location>
        <begin position="1"/>
        <end position="45"/>
    </location>
</feature>
<evidence type="ECO:0000313" key="3">
    <source>
        <dbReference type="Proteomes" id="UP000258309"/>
    </source>
</evidence>
<feature type="non-terminal residue" evidence="2">
    <location>
        <position position="74"/>
    </location>
</feature>
<reference evidence="2 3" key="1">
    <citation type="submission" date="2018-05" db="EMBL/GenBank/DDBJ databases">
        <title>Draft genome sequence of Scytalidium lignicola DSM 105466, a ubiquitous saprotrophic fungus.</title>
        <authorList>
            <person name="Buettner E."/>
            <person name="Gebauer A.M."/>
            <person name="Hofrichter M."/>
            <person name="Liers C."/>
            <person name="Kellner H."/>
        </authorList>
    </citation>
    <scope>NUCLEOTIDE SEQUENCE [LARGE SCALE GENOMIC DNA]</scope>
    <source>
        <strain evidence="2 3">DSM 105466</strain>
    </source>
</reference>
<sequence length="74" mass="8436">MPRHQKILDNLDDSDTSSSSGDDAVFNIDKPESDLESEATSVKDLDVDNDHDLEINLEDQIQLFSKNIHLPEYY</sequence>
<comment type="caution">
    <text evidence="2">The sequence shown here is derived from an EMBL/GenBank/DDBJ whole genome shotgun (WGS) entry which is preliminary data.</text>
</comment>
<protein>
    <submittedName>
        <fullName evidence="2">Uncharacterized protein</fullName>
    </submittedName>
</protein>
<feature type="non-terminal residue" evidence="2">
    <location>
        <position position="1"/>
    </location>
</feature>
<name>A0A3E2HH73_SCYLI</name>
<dbReference type="AlphaFoldDB" id="A0A3E2HH73"/>
<dbReference type="EMBL" id="NCSJ02000053">
    <property type="protein sequence ID" value="RFU32512.1"/>
    <property type="molecule type" value="Genomic_DNA"/>
</dbReference>
<gene>
    <name evidence="2" type="ORF">B7463_g3817</name>
</gene>
<evidence type="ECO:0000313" key="2">
    <source>
        <dbReference type="EMBL" id="RFU32512.1"/>
    </source>
</evidence>
<dbReference type="Proteomes" id="UP000258309">
    <property type="component" value="Unassembled WGS sequence"/>
</dbReference>
<proteinExistence type="predicted"/>
<organism evidence="2 3">
    <name type="scientific">Scytalidium lignicola</name>
    <name type="common">Hyphomycete</name>
    <dbReference type="NCBI Taxonomy" id="5539"/>
    <lineage>
        <taxon>Eukaryota</taxon>
        <taxon>Fungi</taxon>
        <taxon>Dikarya</taxon>
        <taxon>Ascomycota</taxon>
        <taxon>Pezizomycotina</taxon>
        <taxon>Leotiomycetes</taxon>
        <taxon>Leotiomycetes incertae sedis</taxon>
        <taxon>Scytalidium</taxon>
    </lineage>
</organism>
<accession>A0A3E2HH73</accession>
<evidence type="ECO:0000256" key="1">
    <source>
        <dbReference type="SAM" id="MobiDB-lite"/>
    </source>
</evidence>
<keyword evidence="3" id="KW-1185">Reference proteome</keyword>